<dbReference type="InterPro" id="IPR036505">
    <property type="entry name" value="Amidase/PGRP_sf"/>
</dbReference>
<dbReference type="Gene3D" id="3.40.80.10">
    <property type="entry name" value="Peptidoglycan recognition protein-like"/>
    <property type="match status" value="1"/>
</dbReference>
<organism evidence="7 8">
    <name type="scientific">Holzapfeliella saturejae</name>
    <dbReference type="NCBI Taxonomy" id="3082953"/>
    <lineage>
        <taxon>Bacteria</taxon>
        <taxon>Bacillati</taxon>
        <taxon>Bacillota</taxon>
        <taxon>Bacilli</taxon>
        <taxon>Lactobacillales</taxon>
        <taxon>Lactobacillaceae</taxon>
        <taxon>Holzapfeliella</taxon>
    </lineage>
</organism>
<evidence type="ECO:0000256" key="5">
    <source>
        <dbReference type="SAM" id="SignalP"/>
    </source>
</evidence>
<evidence type="ECO:0000256" key="2">
    <source>
        <dbReference type="ARBA" id="ARBA00022729"/>
    </source>
</evidence>
<dbReference type="SMART" id="SM00644">
    <property type="entry name" value="Ami_2"/>
    <property type="match status" value="1"/>
</dbReference>
<reference evidence="7 8" key="1">
    <citation type="submission" date="2023-10" db="EMBL/GenBank/DDBJ databases">
        <title>Holzapfeliella saturejae sp. nov. isolated from Satureja montana flowers.</title>
        <authorList>
            <person name="Alcantara C."/>
            <person name="Zuniga M."/>
            <person name="Landete J.M."/>
            <person name="Monedero V."/>
        </authorList>
    </citation>
    <scope>NUCLEOTIDE SEQUENCE [LARGE SCALE GENOMIC DNA]</scope>
    <source>
        <strain evidence="7 8">He02</strain>
    </source>
</reference>
<accession>A0ABU8SFH8</accession>
<feature type="region of interest" description="Disordered" evidence="4">
    <location>
        <begin position="233"/>
        <end position="259"/>
    </location>
</feature>
<evidence type="ECO:0000259" key="6">
    <source>
        <dbReference type="SMART" id="SM00644"/>
    </source>
</evidence>
<proteinExistence type="inferred from homology"/>
<dbReference type="RefSeq" id="WP_339968786.1">
    <property type="nucleotide sequence ID" value="NZ_JAWMWG010000001.1"/>
</dbReference>
<dbReference type="Pfam" id="PF01510">
    <property type="entry name" value="Amidase_2"/>
    <property type="match status" value="1"/>
</dbReference>
<feature type="domain" description="N-acetylmuramoyl-L-alanine amidase" evidence="6">
    <location>
        <begin position="68"/>
        <end position="209"/>
    </location>
</feature>
<dbReference type="SUPFAM" id="SSF55846">
    <property type="entry name" value="N-acetylmuramoyl-L-alanine amidase-like"/>
    <property type="match status" value="1"/>
</dbReference>
<dbReference type="InterPro" id="IPR002502">
    <property type="entry name" value="Amidase_domain"/>
</dbReference>
<sequence>MKSTNKKMLKLVSASSLALTLSLAVQNNFNNNQENNQSQVVQAATSQVNDYIKAKGFANPAINISPSTFTSDGTYRYGRPEGVVIHETANPTSTIYNEVSYMKNNWDDIGAYVHAFVDKSQVIQIHNPSRSVWGAGAVANKRYIQIELVREKTFDGFARSVNNDAYYVASLLKTYNLPVDSAEYDGAGTVWSHNAVSKFLGGTNHTDPVAYFNSYGYSMDQFIDLVNQKYQALGGNTSSQSPKPEPTPTPSNTVSQYGATEKQYTVKSGTSGYLYSLSSDNKFNQSSPASTLANGQIYSTNTKATYNGETYSLLKNSSNVPFTWIKDADLVEYIKNQDPITSQTGTSLLGTINAGQPIYQYTDEGYKSTTSATNQATLTLTTKAVTKSGKTYYLATLNGQNYGWVSDSSISVVKPEVSNFNSPVTVNGNQPVYYLTGTGFGNAGYSNALSDISQITQKATYNGQTYYLLSNSQGSPLAWVNSNGVSLKARPKPVLSDFTSNATIKGGYNTYYLTSNGFTNAGNSSQLTGINRVLQKATLEGQTYYLVGNGATPIAWIAESGVTLQSNTPAPTPQPEKPSITSFSMSNIQVASNQPAYYLVNNSFSDAGQKSQEFSATQVTQKATYANKTYYLLADSAGTPVVWVSADAVSQKATPAPQPQNNKPTYSDVDQAASLNSNYKTYYMMDSGLVDSGMLTQSVSSAKRVVKKAQIDSKTYYLVSDGQSPLVWVAEAGVNFNTTTNTTPQKPSVSQVTPQNITLKGNQNAYYLMDSFVDAGGSSQFVNLAKQVTAKASYNNQTYYLVSDGQSPLAWVPEAAVSFNANTNSNAKPTASQYTMSDVNQSATIQSNYKIYYLMAEGMVEGGLSQNLQNANSVIKKATYNNQTYYLVSDGQSPLAWISSQGVSLNTNTNSSQQATTSMSGIVTINYPNASIAIWDKPASSTIEGRYLPHGSQWQIFQKQTTADGRVWYCVGTGQWIDAQYANLTN</sequence>
<dbReference type="EMBL" id="JAWMWG010000001">
    <property type="protein sequence ID" value="MEJ6348014.1"/>
    <property type="molecule type" value="Genomic_DNA"/>
</dbReference>
<dbReference type="SUPFAM" id="SSF82057">
    <property type="entry name" value="Prokaryotic SH3-related domain"/>
    <property type="match status" value="1"/>
</dbReference>
<keyword evidence="2 5" id="KW-0732">Signal</keyword>
<evidence type="ECO:0000256" key="4">
    <source>
        <dbReference type="SAM" id="MobiDB-lite"/>
    </source>
</evidence>
<evidence type="ECO:0000313" key="8">
    <source>
        <dbReference type="Proteomes" id="UP001377804"/>
    </source>
</evidence>
<keyword evidence="3" id="KW-0677">Repeat</keyword>
<dbReference type="InterPro" id="IPR025987">
    <property type="entry name" value="GW_dom"/>
</dbReference>
<dbReference type="Proteomes" id="UP001377804">
    <property type="component" value="Unassembled WGS sequence"/>
</dbReference>
<feature type="signal peptide" evidence="5">
    <location>
        <begin position="1"/>
        <end position="24"/>
    </location>
</feature>
<comment type="similarity">
    <text evidence="1">In the N-terminal section; belongs to the N-acetylmuramoyl-L-alanine amidase 2 family.</text>
</comment>
<feature type="compositionally biased region" description="Polar residues" evidence="4">
    <location>
        <begin position="250"/>
        <end position="259"/>
    </location>
</feature>
<name>A0ABU8SFH8_9LACO</name>
<feature type="compositionally biased region" description="Polar residues" evidence="4">
    <location>
        <begin position="233"/>
        <end position="242"/>
    </location>
</feature>
<evidence type="ECO:0000256" key="3">
    <source>
        <dbReference type="ARBA" id="ARBA00022737"/>
    </source>
</evidence>
<evidence type="ECO:0000313" key="7">
    <source>
        <dbReference type="EMBL" id="MEJ6348014.1"/>
    </source>
</evidence>
<dbReference type="CDD" id="cd06583">
    <property type="entry name" value="PGRP"/>
    <property type="match status" value="1"/>
</dbReference>
<comment type="caution">
    <text evidence="7">The sequence shown here is derived from an EMBL/GenBank/DDBJ whole genome shotgun (WGS) entry which is preliminary data.</text>
</comment>
<gene>
    <name evidence="7" type="ORF">R4Y45_02070</name>
</gene>
<dbReference type="Pfam" id="PF13457">
    <property type="entry name" value="GW"/>
    <property type="match status" value="7"/>
</dbReference>
<evidence type="ECO:0000256" key="1">
    <source>
        <dbReference type="ARBA" id="ARBA00006088"/>
    </source>
</evidence>
<keyword evidence="8" id="KW-1185">Reference proteome</keyword>
<dbReference type="InterPro" id="IPR038200">
    <property type="entry name" value="GW_dom_sf"/>
</dbReference>
<dbReference type="Gene3D" id="2.30.30.170">
    <property type="match status" value="5"/>
</dbReference>
<feature type="chain" id="PRO_5045137691" evidence="5">
    <location>
        <begin position="25"/>
        <end position="986"/>
    </location>
</feature>
<protein>
    <submittedName>
        <fullName evidence="7">GW dipeptide domain-containing protein</fullName>
    </submittedName>
</protein>